<reference evidence="2" key="1">
    <citation type="submission" date="2016-11" db="EMBL/GenBank/DDBJ databases">
        <authorList>
            <person name="Varghese N."/>
            <person name="Submissions S."/>
        </authorList>
    </citation>
    <scope>NUCLEOTIDE SEQUENCE [LARGE SCALE GENOMIC DNA]</scope>
    <source>
        <strain evidence="2">DSM 26898</strain>
    </source>
</reference>
<sequence length="50" mass="5989">MAACKSFYQRYSIQTELFKQKLNINLFFEFKCCNNRKMIGESYGTVYFIA</sequence>
<dbReference type="EMBL" id="FQVO01000008">
    <property type="protein sequence ID" value="SHF06488.1"/>
    <property type="molecule type" value="Genomic_DNA"/>
</dbReference>
<organism evidence="1 2">
    <name type="scientific">Chryseobacterium takakiae</name>
    <dbReference type="NCBI Taxonomy" id="1302685"/>
    <lineage>
        <taxon>Bacteria</taxon>
        <taxon>Pseudomonadati</taxon>
        <taxon>Bacteroidota</taxon>
        <taxon>Flavobacteriia</taxon>
        <taxon>Flavobacteriales</taxon>
        <taxon>Weeksellaceae</taxon>
        <taxon>Chryseobacterium group</taxon>
        <taxon>Chryseobacterium</taxon>
    </lineage>
</organism>
<evidence type="ECO:0000313" key="2">
    <source>
        <dbReference type="Proteomes" id="UP000184236"/>
    </source>
</evidence>
<accession>A0A1M4YLB8</accession>
<dbReference type="AlphaFoldDB" id="A0A1M4YLB8"/>
<gene>
    <name evidence="1" type="ORF">SAMN05444408_10894</name>
</gene>
<name>A0A1M4YLB8_9FLAO</name>
<proteinExistence type="predicted"/>
<dbReference type="Proteomes" id="UP000184236">
    <property type="component" value="Unassembled WGS sequence"/>
</dbReference>
<keyword evidence="2" id="KW-1185">Reference proteome</keyword>
<evidence type="ECO:0000313" key="1">
    <source>
        <dbReference type="EMBL" id="SHF06488.1"/>
    </source>
</evidence>
<protein>
    <submittedName>
        <fullName evidence="1">Uncharacterized protein</fullName>
    </submittedName>
</protein>